<evidence type="ECO:0000256" key="5">
    <source>
        <dbReference type="ARBA" id="ARBA00022692"/>
    </source>
</evidence>
<sequence length="423" mass="49750">VLSTIAFIVALILLVCVCLFLASRFSKRQFKTVVEDTHPLYKEAKAKFLLPAHRNTSKEELFTEIIGLYDTFTFGRFDRFETLGKAPLHELNYVNFTAVARFMAWRCWELLTNCQWRSHVHKCCDIFMERRSQLGFCLAFNTIEVPKHYINDSTWPWRTDKGGRSSGLRLKVVMNEQQHLTGGIDGVTVMIVEPNVWYYIPIDIPGQTRTRLTLDAFLNKYDEETRRVSSSVRGCVFKDEQNSDDFKTLHGHRYRFENCQAQCQQEHLKKYYYLINFEIPGQEKYMINKYPGIVCSCFVSCDSLRYLIAIKTRPLTPAEAVANRSVVDLEVYFDRDFIIKYRTSLIFTWVDLIVSFGGTTGLFLGCSLISLVELVYFFFIKAPRRIRMEHERPLQLKRRPSKVEQSKIKLQEYREMYKLQQKY</sequence>
<dbReference type="PANTHER" id="PTHR11690">
    <property type="entry name" value="AMILORIDE-SENSITIVE SODIUM CHANNEL-RELATED"/>
    <property type="match status" value="1"/>
</dbReference>
<protein>
    <submittedName>
        <fullName evidence="14">(Mediterranean fruit fly) hypothetical protein</fullName>
    </submittedName>
</protein>
<comment type="similarity">
    <text evidence="2 12">Belongs to the amiloride-sensitive sodium channel (TC 1.A.6) family.</text>
</comment>
<dbReference type="Pfam" id="PF00858">
    <property type="entry name" value="ASC"/>
    <property type="match status" value="1"/>
</dbReference>
<dbReference type="PANTHER" id="PTHR11690:SF288">
    <property type="entry name" value="AMILORIDE-SENSITIVE NA+ CHANNEL-RELATED"/>
    <property type="match status" value="1"/>
</dbReference>
<dbReference type="Gene3D" id="1.10.287.770">
    <property type="entry name" value="YojJ-like"/>
    <property type="match status" value="1"/>
</dbReference>
<dbReference type="EMBL" id="CAJHJT010000012">
    <property type="protein sequence ID" value="CAD6997481.1"/>
    <property type="molecule type" value="Genomic_DNA"/>
</dbReference>
<evidence type="ECO:0000256" key="3">
    <source>
        <dbReference type="ARBA" id="ARBA00022448"/>
    </source>
</evidence>
<name>A0A811UFA3_CERCA</name>
<keyword evidence="11 12" id="KW-0407">Ion channel</keyword>
<keyword evidence="3 12" id="KW-0813">Transport</keyword>
<dbReference type="InterPro" id="IPR001873">
    <property type="entry name" value="ENaC"/>
</dbReference>
<dbReference type="OrthoDB" id="5874059at2759"/>
<keyword evidence="8 12" id="KW-0406">Ion transport</keyword>
<keyword evidence="15" id="KW-1185">Reference proteome</keyword>
<dbReference type="GO" id="GO:0005886">
    <property type="term" value="C:plasma membrane"/>
    <property type="evidence" value="ECO:0007669"/>
    <property type="project" value="TreeGrafter"/>
</dbReference>
<feature type="transmembrane region" description="Helical" evidence="13">
    <location>
        <begin position="362"/>
        <end position="380"/>
    </location>
</feature>
<evidence type="ECO:0000256" key="10">
    <source>
        <dbReference type="ARBA" id="ARBA00023201"/>
    </source>
</evidence>
<keyword evidence="5 12" id="KW-0812">Transmembrane</keyword>
<evidence type="ECO:0000256" key="13">
    <source>
        <dbReference type="SAM" id="Phobius"/>
    </source>
</evidence>
<evidence type="ECO:0000256" key="12">
    <source>
        <dbReference type="RuleBase" id="RU000679"/>
    </source>
</evidence>
<gene>
    <name evidence="14" type="ORF">CCAP1982_LOCUS6123</name>
</gene>
<evidence type="ECO:0000256" key="7">
    <source>
        <dbReference type="ARBA" id="ARBA00023053"/>
    </source>
</evidence>
<evidence type="ECO:0000313" key="14">
    <source>
        <dbReference type="EMBL" id="CAD6997481.1"/>
    </source>
</evidence>
<accession>A0A811UFA3</accession>
<reference evidence="14" key="1">
    <citation type="submission" date="2020-11" db="EMBL/GenBank/DDBJ databases">
        <authorList>
            <person name="Whitehead M."/>
        </authorList>
    </citation>
    <scope>NUCLEOTIDE SEQUENCE</scope>
    <source>
        <strain evidence="14">EGII</strain>
    </source>
</reference>
<dbReference type="Proteomes" id="UP000606786">
    <property type="component" value="Unassembled WGS sequence"/>
</dbReference>
<keyword evidence="7" id="KW-0915">Sodium</keyword>
<comment type="subcellular location">
    <subcellularLocation>
        <location evidence="1">Membrane</location>
        <topology evidence="1">Multi-pass membrane protein</topology>
    </subcellularLocation>
</comment>
<keyword evidence="10 12" id="KW-0739">Sodium transport</keyword>
<evidence type="ECO:0000256" key="4">
    <source>
        <dbReference type="ARBA" id="ARBA00022461"/>
    </source>
</evidence>
<evidence type="ECO:0000256" key="11">
    <source>
        <dbReference type="ARBA" id="ARBA00023303"/>
    </source>
</evidence>
<dbReference type="AlphaFoldDB" id="A0A811UFA3"/>
<evidence type="ECO:0000256" key="8">
    <source>
        <dbReference type="ARBA" id="ARBA00023065"/>
    </source>
</evidence>
<evidence type="ECO:0000256" key="2">
    <source>
        <dbReference type="ARBA" id="ARBA00007193"/>
    </source>
</evidence>
<evidence type="ECO:0000256" key="1">
    <source>
        <dbReference type="ARBA" id="ARBA00004141"/>
    </source>
</evidence>
<evidence type="ECO:0000313" key="15">
    <source>
        <dbReference type="Proteomes" id="UP000606786"/>
    </source>
</evidence>
<keyword evidence="6 13" id="KW-1133">Transmembrane helix</keyword>
<evidence type="ECO:0000256" key="9">
    <source>
        <dbReference type="ARBA" id="ARBA00023136"/>
    </source>
</evidence>
<feature type="non-terminal residue" evidence="14">
    <location>
        <position position="1"/>
    </location>
</feature>
<keyword evidence="4 12" id="KW-0894">Sodium channel</keyword>
<comment type="caution">
    <text evidence="14">The sequence shown here is derived from an EMBL/GenBank/DDBJ whole genome shotgun (WGS) entry which is preliminary data.</text>
</comment>
<proteinExistence type="inferred from homology"/>
<feature type="transmembrane region" description="Helical" evidence="13">
    <location>
        <begin position="6"/>
        <end position="22"/>
    </location>
</feature>
<keyword evidence="9 13" id="KW-0472">Membrane</keyword>
<evidence type="ECO:0000256" key="6">
    <source>
        <dbReference type="ARBA" id="ARBA00022989"/>
    </source>
</evidence>
<organism evidence="14 15">
    <name type="scientific">Ceratitis capitata</name>
    <name type="common">Mediterranean fruit fly</name>
    <name type="synonym">Tephritis capitata</name>
    <dbReference type="NCBI Taxonomy" id="7213"/>
    <lineage>
        <taxon>Eukaryota</taxon>
        <taxon>Metazoa</taxon>
        <taxon>Ecdysozoa</taxon>
        <taxon>Arthropoda</taxon>
        <taxon>Hexapoda</taxon>
        <taxon>Insecta</taxon>
        <taxon>Pterygota</taxon>
        <taxon>Neoptera</taxon>
        <taxon>Endopterygota</taxon>
        <taxon>Diptera</taxon>
        <taxon>Brachycera</taxon>
        <taxon>Muscomorpha</taxon>
        <taxon>Tephritoidea</taxon>
        <taxon>Tephritidae</taxon>
        <taxon>Ceratitis</taxon>
        <taxon>Ceratitis</taxon>
    </lineage>
</organism>
<dbReference type="GO" id="GO:0015280">
    <property type="term" value="F:ligand-gated sodium channel activity"/>
    <property type="evidence" value="ECO:0007669"/>
    <property type="project" value="TreeGrafter"/>
</dbReference>